<dbReference type="Pfam" id="PF07683">
    <property type="entry name" value="CobW_C"/>
    <property type="match status" value="1"/>
</dbReference>
<dbReference type="Proteomes" id="UP001230005">
    <property type="component" value="Unassembled WGS sequence"/>
</dbReference>
<evidence type="ECO:0000313" key="8">
    <source>
        <dbReference type="EMBL" id="MDQ0256339.1"/>
    </source>
</evidence>
<reference evidence="8 9" key="1">
    <citation type="submission" date="2023-07" db="EMBL/GenBank/DDBJ databases">
        <title>Genomic Encyclopedia of Type Strains, Phase IV (KMG-IV): sequencing the most valuable type-strain genomes for metagenomic binning, comparative biology and taxonomic classification.</title>
        <authorList>
            <person name="Goeker M."/>
        </authorList>
    </citation>
    <scope>NUCLEOTIDE SEQUENCE [LARGE SCALE GENOMIC DNA]</scope>
    <source>
        <strain evidence="8 9">DSM 9768</strain>
    </source>
</reference>
<evidence type="ECO:0000256" key="6">
    <source>
        <dbReference type="SAM" id="MobiDB-lite"/>
    </source>
</evidence>
<proteinExistence type="inferred from homology"/>
<keyword evidence="3" id="KW-0143">Chaperone</keyword>
<dbReference type="InterPro" id="IPR027417">
    <property type="entry name" value="P-loop_NTPase"/>
</dbReference>
<protein>
    <submittedName>
        <fullName evidence="8">G3E family GTPase</fullName>
    </submittedName>
</protein>
<name>A0ABT9ZYL3_9BACI</name>
<dbReference type="SMART" id="SM00833">
    <property type="entry name" value="CobW_C"/>
    <property type="match status" value="1"/>
</dbReference>
<evidence type="ECO:0000256" key="1">
    <source>
        <dbReference type="ARBA" id="ARBA00022741"/>
    </source>
</evidence>
<dbReference type="PANTHER" id="PTHR13748">
    <property type="entry name" value="COBW-RELATED"/>
    <property type="match status" value="1"/>
</dbReference>
<dbReference type="Pfam" id="PF02492">
    <property type="entry name" value="cobW"/>
    <property type="match status" value="1"/>
</dbReference>
<feature type="compositionally biased region" description="Basic residues" evidence="6">
    <location>
        <begin position="219"/>
        <end position="235"/>
    </location>
</feature>
<feature type="domain" description="CobW C-terminal" evidence="7">
    <location>
        <begin position="253"/>
        <end position="336"/>
    </location>
</feature>
<evidence type="ECO:0000259" key="7">
    <source>
        <dbReference type="SMART" id="SM00833"/>
    </source>
</evidence>
<evidence type="ECO:0000256" key="2">
    <source>
        <dbReference type="ARBA" id="ARBA00022801"/>
    </source>
</evidence>
<dbReference type="EMBL" id="JAUSUG010000016">
    <property type="protein sequence ID" value="MDQ0256339.1"/>
    <property type="molecule type" value="Genomic_DNA"/>
</dbReference>
<accession>A0ABT9ZYL3</accession>
<dbReference type="RefSeq" id="WP_307328316.1">
    <property type="nucleotide sequence ID" value="NZ_JAUSUG010000016.1"/>
</dbReference>
<dbReference type="InterPro" id="IPR051316">
    <property type="entry name" value="Zinc-reg_GTPase_activator"/>
</dbReference>
<dbReference type="PANTHER" id="PTHR13748:SF62">
    <property type="entry name" value="COBW DOMAIN-CONTAINING PROTEIN"/>
    <property type="match status" value="1"/>
</dbReference>
<evidence type="ECO:0000256" key="4">
    <source>
        <dbReference type="ARBA" id="ARBA00034320"/>
    </source>
</evidence>
<dbReference type="SUPFAM" id="SSF52540">
    <property type="entry name" value="P-loop containing nucleoside triphosphate hydrolases"/>
    <property type="match status" value="1"/>
</dbReference>
<dbReference type="Gene3D" id="3.30.1220.10">
    <property type="entry name" value="CobW-like, C-terminal domain"/>
    <property type="match status" value="1"/>
</dbReference>
<dbReference type="SUPFAM" id="SSF90002">
    <property type="entry name" value="Hypothetical protein YjiA, C-terminal domain"/>
    <property type="match status" value="1"/>
</dbReference>
<organism evidence="8 9">
    <name type="scientific">Evansella vedderi</name>
    <dbReference type="NCBI Taxonomy" id="38282"/>
    <lineage>
        <taxon>Bacteria</taxon>
        <taxon>Bacillati</taxon>
        <taxon>Bacillota</taxon>
        <taxon>Bacilli</taxon>
        <taxon>Bacillales</taxon>
        <taxon>Bacillaceae</taxon>
        <taxon>Evansella</taxon>
    </lineage>
</organism>
<feature type="region of interest" description="Disordered" evidence="6">
    <location>
        <begin position="219"/>
        <end position="247"/>
    </location>
</feature>
<dbReference type="Gene3D" id="3.40.50.300">
    <property type="entry name" value="P-loop containing nucleotide triphosphate hydrolases"/>
    <property type="match status" value="1"/>
</dbReference>
<comment type="catalytic activity">
    <reaction evidence="5">
        <text>GTP + H2O = GDP + phosphate + H(+)</text>
        <dbReference type="Rhea" id="RHEA:19669"/>
        <dbReference type="ChEBI" id="CHEBI:15377"/>
        <dbReference type="ChEBI" id="CHEBI:15378"/>
        <dbReference type="ChEBI" id="CHEBI:37565"/>
        <dbReference type="ChEBI" id="CHEBI:43474"/>
        <dbReference type="ChEBI" id="CHEBI:58189"/>
    </reaction>
    <physiologicalReaction direction="left-to-right" evidence="5">
        <dbReference type="Rhea" id="RHEA:19670"/>
    </physiologicalReaction>
</comment>
<keyword evidence="9" id="KW-1185">Reference proteome</keyword>
<comment type="similarity">
    <text evidence="4">Belongs to the SIMIBI class G3E GTPase family. ZNG1 subfamily.</text>
</comment>
<dbReference type="InterPro" id="IPR036627">
    <property type="entry name" value="CobW-likC_sf"/>
</dbReference>
<evidence type="ECO:0000256" key="3">
    <source>
        <dbReference type="ARBA" id="ARBA00023186"/>
    </source>
</evidence>
<sequence>MEKIPVFVLSGFLGSGKTTLLKRLLQTCEEKGVTPAVLMNEIGKTDMDGEIILEKNKQQIMEKLLDGCICCSKKSEVADSITKLLQNQPDVIFIELTGVANPEEVVDSLTEPELIDYLYLEKVITVLDGENVLEYNSIFESVRELVRTTRRQIEVADLLIVNKVDLISESHREKVKKVIKKQNTVSPVYFTSYSEVDSDLLLGDVKVIKNKLSLHEKKHAHAHHEHKHHHNHNHEHKHDHNHEHKDNRSYSRINTITLDFSQQMKPTKVDKFLKKWRPNLLRAKGYIPLKDGCYLLQHVMKRTYLEPSEHMGRHYLVMIGIDLNTDEVEREWAKLNV</sequence>
<keyword evidence="2" id="KW-0378">Hydrolase</keyword>
<evidence type="ECO:0000256" key="5">
    <source>
        <dbReference type="ARBA" id="ARBA00049117"/>
    </source>
</evidence>
<feature type="compositionally biased region" description="Basic and acidic residues" evidence="6">
    <location>
        <begin position="236"/>
        <end position="247"/>
    </location>
</feature>
<evidence type="ECO:0000313" key="9">
    <source>
        <dbReference type="Proteomes" id="UP001230005"/>
    </source>
</evidence>
<dbReference type="InterPro" id="IPR003495">
    <property type="entry name" value="CobW/HypB/UreG_nucleotide-bd"/>
</dbReference>
<comment type="caution">
    <text evidence="8">The sequence shown here is derived from an EMBL/GenBank/DDBJ whole genome shotgun (WGS) entry which is preliminary data.</text>
</comment>
<dbReference type="CDD" id="cd03112">
    <property type="entry name" value="CobW-like"/>
    <property type="match status" value="1"/>
</dbReference>
<gene>
    <name evidence="8" type="ORF">J2S74_003759</name>
</gene>
<dbReference type="InterPro" id="IPR011629">
    <property type="entry name" value="CobW-like_C"/>
</dbReference>
<keyword evidence="1" id="KW-0547">Nucleotide-binding</keyword>